<sequence>MPNQPRSQSTVLAAHHQERMRPLEEIWQPRARPFFQIDGRKRARRCETRWEV</sequence>
<keyword evidence="2" id="KW-1185">Reference proteome</keyword>
<reference evidence="1" key="3">
    <citation type="submission" date="2022-06" db="UniProtKB">
        <authorList>
            <consortium name="EnsemblPlants"/>
        </authorList>
    </citation>
    <scope>IDENTIFICATION</scope>
</reference>
<reference evidence="2" key="1">
    <citation type="journal article" date="2013" name="Nature">
        <title>Draft genome of the wheat A-genome progenitor Triticum urartu.</title>
        <authorList>
            <person name="Ling H.Q."/>
            <person name="Zhao S."/>
            <person name="Liu D."/>
            <person name="Wang J."/>
            <person name="Sun H."/>
            <person name="Zhang C."/>
            <person name="Fan H."/>
            <person name="Li D."/>
            <person name="Dong L."/>
            <person name="Tao Y."/>
            <person name="Gao C."/>
            <person name="Wu H."/>
            <person name="Li Y."/>
            <person name="Cui Y."/>
            <person name="Guo X."/>
            <person name="Zheng S."/>
            <person name="Wang B."/>
            <person name="Yu K."/>
            <person name="Liang Q."/>
            <person name="Yang W."/>
            <person name="Lou X."/>
            <person name="Chen J."/>
            <person name="Feng M."/>
            <person name="Jian J."/>
            <person name="Zhang X."/>
            <person name="Luo G."/>
            <person name="Jiang Y."/>
            <person name="Liu J."/>
            <person name="Wang Z."/>
            <person name="Sha Y."/>
            <person name="Zhang B."/>
            <person name="Wu H."/>
            <person name="Tang D."/>
            <person name="Shen Q."/>
            <person name="Xue P."/>
            <person name="Zou S."/>
            <person name="Wang X."/>
            <person name="Liu X."/>
            <person name="Wang F."/>
            <person name="Yang Y."/>
            <person name="An X."/>
            <person name="Dong Z."/>
            <person name="Zhang K."/>
            <person name="Zhang X."/>
            <person name="Luo M.C."/>
            <person name="Dvorak J."/>
            <person name="Tong Y."/>
            <person name="Wang J."/>
            <person name="Yang H."/>
            <person name="Li Z."/>
            <person name="Wang D."/>
            <person name="Zhang A."/>
            <person name="Wang J."/>
        </authorList>
    </citation>
    <scope>NUCLEOTIDE SEQUENCE</scope>
    <source>
        <strain evidence="2">cv. G1812</strain>
    </source>
</reference>
<dbReference type="EnsemblPlants" id="TuG1812G0500000096.01.T01">
    <property type="protein sequence ID" value="TuG1812G0500000096.01.T01"/>
    <property type="gene ID" value="TuG1812G0500000096.01"/>
</dbReference>
<name>A0A8R7Q7L4_TRIUA</name>
<dbReference type="Gramene" id="TuG1812G0500000096.01.T01">
    <property type="protein sequence ID" value="TuG1812G0500000096.01.T01"/>
    <property type="gene ID" value="TuG1812G0500000096.01"/>
</dbReference>
<protein>
    <submittedName>
        <fullName evidence="1">Uncharacterized protein</fullName>
    </submittedName>
</protein>
<dbReference type="AlphaFoldDB" id="A0A8R7Q7L4"/>
<dbReference type="Proteomes" id="UP000015106">
    <property type="component" value="Chromosome 5"/>
</dbReference>
<proteinExistence type="predicted"/>
<accession>A0A8R7Q7L4</accession>
<reference evidence="1" key="2">
    <citation type="submission" date="2018-03" db="EMBL/GenBank/DDBJ databases">
        <title>The Triticum urartu genome reveals the dynamic nature of wheat genome evolution.</title>
        <authorList>
            <person name="Ling H."/>
            <person name="Ma B."/>
            <person name="Shi X."/>
            <person name="Liu H."/>
            <person name="Dong L."/>
            <person name="Sun H."/>
            <person name="Cao Y."/>
            <person name="Gao Q."/>
            <person name="Zheng S."/>
            <person name="Li Y."/>
            <person name="Yu Y."/>
            <person name="Du H."/>
            <person name="Qi M."/>
            <person name="Li Y."/>
            <person name="Yu H."/>
            <person name="Cui Y."/>
            <person name="Wang N."/>
            <person name="Chen C."/>
            <person name="Wu H."/>
            <person name="Zhao Y."/>
            <person name="Zhang J."/>
            <person name="Li Y."/>
            <person name="Zhou W."/>
            <person name="Zhang B."/>
            <person name="Hu W."/>
            <person name="Eijk M."/>
            <person name="Tang J."/>
            <person name="Witsenboer H."/>
            <person name="Zhao S."/>
            <person name="Li Z."/>
            <person name="Zhang A."/>
            <person name="Wang D."/>
            <person name="Liang C."/>
        </authorList>
    </citation>
    <scope>NUCLEOTIDE SEQUENCE [LARGE SCALE GENOMIC DNA]</scope>
    <source>
        <strain evidence="1">cv. G1812</strain>
    </source>
</reference>
<evidence type="ECO:0000313" key="2">
    <source>
        <dbReference type="Proteomes" id="UP000015106"/>
    </source>
</evidence>
<organism evidence="1 2">
    <name type="scientific">Triticum urartu</name>
    <name type="common">Red wild einkorn</name>
    <name type="synonym">Crithodium urartu</name>
    <dbReference type="NCBI Taxonomy" id="4572"/>
    <lineage>
        <taxon>Eukaryota</taxon>
        <taxon>Viridiplantae</taxon>
        <taxon>Streptophyta</taxon>
        <taxon>Embryophyta</taxon>
        <taxon>Tracheophyta</taxon>
        <taxon>Spermatophyta</taxon>
        <taxon>Magnoliopsida</taxon>
        <taxon>Liliopsida</taxon>
        <taxon>Poales</taxon>
        <taxon>Poaceae</taxon>
        <taxon>BOP clade</taxon>
        <taxon>Pooideae</taxon>
        <taxon>Triticodae</taxon>
        <taxon>Triticeae</taxon>
        <taxon>Triticinae</taxon>
        <taxon>Triticum</taxon>
    </lineage>
</organism>
<evidence type="ECO:0000313" key="1">
    <source>
        <dbReference type="EnsemblPlants" id="TuG1812G0500000096.01.T01"/>
    </source>
</evidence>